<evidence type="ECO:0000256" key="3">
    <source>
        <dbReference type="ARBA" id="ARBA00022448"/>
    </source>
</evidence>
<keyword evidence="4" id="KW-1003">Cell membrane</keyword>
<name>A0AAE0UVM8_9TELE</name>
<dbReference type="InterPro" id="IPR001734">
    <property type="entry name" value="Na/solute_symporter"/>
</dbReference>
<feature type="transmembrane region" description="Helical" evidence="14">
    <location>
        <begin position="55"/>
        <end position="76"/>
    </location>
</feature>
<accession>A0AAE0UVM8</accession>
<evidence type="ECO:0000256" key="10">
    <source>
        <dbReference type="ARBA" id="ARBA00023136"/>
    </source>
</evidence>
<keyword evidence="7 14" id="KW-1133">Transmembrane helix</keyword>
<evidence type="ECO:0000256" key="9">
    <source>
        <dbReference type="ARBA" id="ARBA00023065"/>
    </source>
</evidence>
<dbReference type="Proteomes" id="UP001274896">
    <property type="component" value="Unassembled WGS sequence"/>
</dbReference>
<organism evidence="15 16">
    <name type="scientific">Hemibagrus guttatus</name>
    <dbReference type="NCBI Taxonomy" id="175788"/>
    <lineage>
        <taxon>Eukaryota</taxon>
        <taxon>Metazoa</taxon>
        <taxon>Chordata</taxon>
        <taxon>Craniata</taxon>
        <taxon>Vertebrata</taxon>
        <taxon>Euteleostomi</taxon>
        <taxon>Actinopterygii</taxon>
        <taxon>Neopterygii</taxon>
        <taxon>Teleostei</taxon>
        <taxon>Ostariophysi</taxon>
        <taxon>Siluriformes</taxon>
        <taxon>Bagridae</taxon>
        <taxon>Hemibagrus</taxon>
    </lineage>
</organism>
<keyword evidence="3" id="KW-0813">Transport</keyword>
<keyword evidence="6" id="KW-0769">Symport</keyword>
<dbReference type="GO" id="GO:0005886">
    <property type="term" value="C:plasma membrane"/>
    <property type="evidence" value="ECO:0007669"/>
    <property type="project" value="UniProtKB-SubCell"/>
</dbReference>
<proteinExistence type="inferred from homology"/>
<dbReference type="Gene3D" id="1.20.1730.10">
    <property type="entry name" value="Sodium/glucose cotransporter"/>
    <property type="match status" value="1"/>
</dbReference>
<dbReference type="PROSITE" id="PS50283">
    <property type="entry name" value="NA_SOLUT_SYMP_3"/>
    <property type="match status" value="1"/>
</dbReference>
<evidence type="ECO:0000256" key="2">
    <source>
        <dbReference type="ARBA" id="ARBA00006434"/>
    </source>
</evidence>
<keyword evidence="8" id="KW-0915">Sodium</keyword>
<comment type="caution">
    <text evidence="15">The sequence shown here is derived from an EMBL/GenBank/DDBJ whole genome shotgun (WGS) entry which is preliminary data.</text>
</comment>
<reference evidence="15" key="1">
    <citation type="submission" date="2023-06" db="EMBL/GenBank/DDBJ databases">
        <title>Male Hemibagrus guttatus genome.</title>
        <authorList>
            <person name="Bian C."/>
        </authorList>
    </citation>
    <scope>NUCLEOTIDE SEQUENCE</scope>
    <source>
        <strain evidence="15">Male_cb2023</strain>
        <tissue evidence="15">Muscle</tissue>
    </source>
</reference>
<evidence type="ECO:0000256" key="7">
    <source>
        <dbReference type="ARBA" id="ARBA00022989"/>
    </source>
</evidence>
<dbReference type="GO" id="GO:0005412">
    <property type="term" value="F:D-glucose:sodium symporter activity"/>
    <property type="evidence" value="ECO:0007669"/>
    <property type="project" value="TreeGrafter"/>
</dbReference>
<evidence type="ECO:0000256" key="1">
    <source>
        <dbReference type="ARBA" id="ARBA00004651"/>
    </source>
</evidence>
<keyword evidence="9" id="KW-0406">Ion transport</keyword>
<comment type="similarity">
    <text evidence="2 13">Belongs to the sodium:solute symporter (SSF) (TC 2.A.21) family.</text>
</comment>
<evidence type="ECO:0000256" key="6">
    <source>
        <dbReference type="ARBA" id="ARBA00022847"/>
    </source>
</evidence>
<comment type="subcellular location">
    <subcellularLocation>
        <location evidence="1">Cell membrane</location>
        <topology evidence="1">Multi-pass membrane protein</topology>
    </subcellularLocation>
</comment>
<evidence type="ECO:0000256" key="14">
    <source>
        <dbReference type="SAM" id="Phobius"/>
    </source>
</evidence>
<evidence type="ECO:0000256" key="11">
    <source>
        <dbReference type="ARBA" id="ARBA00023180"/>
    </source>
</evidence>
<dbReference type="PANTHER" id="PTHR11819">
    <property type="entry name" value="SOLUTE CARRIER FAMILY 5"/>
    <property type="match status" value="1"/>
</dbReference>
<dbReference type="InterPro" id="IPR038377">
    <property type="entry name" value="Na/Glc_symporter_sf"/>
</dbReference>
<keyword evidence="12" id="KW-0739">Sodium transport</keyword>
<evidence type="ECO:0000313" key="16">
    <source>
        <dbReference type="Proteomes" id="UP001274896"/>
    </source>
</evidence>
<evidence type="ECO:0000256" key="13">
    <source>
        <dbReference type="RuleBase" id="RU362091"/>
    </source>
</evidence>
<gene>
    <name evidence="15" type="ORF">QTP70_003423</name>
</gene>
<dbReference type="EMBL" id="JAUCMX010000015">
    <property type="protein sequence ID" value="KAK3521372.1"/>
    <property type="molecule type" value="Genomic_DNA"/>
</dbReference>
<evidence type="ECO:0000256" key="5">
    <source>
        <dbReference type="ARBA" id="ARBA00022692"/>
    </source>
</evidence>
<dbReference type="AlphaFoldDB" id="A0AAE0UVM8"/>
<dbReference type="Pfam" id="PF00474">
    <property type="entry name" value="SSF"/>
    <property type="match status" value="1"/>
</dbReference>
<keyword evidence="10 14" id="KW-0472">Membrane</keyword>
<keyword evidence="11" id="KW-0325">Glycoprotein</keyword>
<protein>
    <submittedName>
        <fullName evidence="15">Uncharacterized protein</fullName>
    </submittedName>
</protein>
<evidence type="ECO:0000256" key="4">
    <source>
        <dbReference type="ARBA" id="ARBA00022475"/>
    </source>
</evidence>
<feature type="transmembrane region" description="Helical" evidence="14">
    <location>
        <begin position="29"/>
        <end position="48"/>
    </location>
</feature>
<evidence type="ECO:0000313" key="15">
    <source>
        <dbReference type="EMBL" id="KAK3521372.1"/>
    </source>
</evidence>
<keyword evidence="16" id="KW-1185">Reference proteome</keyword>
<keyword evidence="5 14" id="KW-0812">Transmembrane</keyword>
<sequence>MTWDYFGFSMVRSGQKNETVIAINNPADISVIVIYFVVVLAVGIWAMVRTNRSTVGGFFLAGRSMVWWPIGASLFASNIGSGHFVGLAGTGAAAGIAIGGFEWNPWGSQSSEFCAGSKSG</sequence>
<evidence type="ECO:0000256" key="12">
    <source>
        <dbReference type="ARBA" id="ARBA00023201"/>
    </source>
</evidence>
<evidence type="ECO:0000256" key="8">
    <source>
        <dbReference type="ARBA" id="ARBA00023053"/>
    </source>
</evidence>
<dbReference type="PANTHER" id="PTHR11819:SF151">
    <property type="entry name" value="SODIUM_GLUCOSE COTRANSPORTER 1"/>
    <property type="match status" value="1"/>
</dbReference>